<comment type="caution">
    <text evidence="1">The sequence shown here is derived from an EMBL/GenBank/DDBJ whole genome shotgun (WGS) entry which is preliminary data.</text>
</comment>
<proteinExistence type="predicted"/>
<keyword evidence="2" id="KW-1185">Reference proteome</keyword>
<organism evidence="1 2">
    <name type="scientific">Cirrhinus mrigala</name>
    <name type="common">Mrigala</name>
    <dbReference type="NCBI Taxonomy" id="683832"/>
    <lineage>
        <taxon>Eukaryota</taxon>
        <taxon>Metazoa</taxon>
        <taxon>Chordata</taxon>
        <taxon>Craniata</taxon>
        <taxon>Vertebrata</taxon>
        <taxon>Euteleostomi</taxon>
        <taxon>Actinopterygii</taxon>
        <taxon>Neopterygii</taxon>
        <taxon>Teleostei</taxon>
        <taxon>Ostariophysi</taxon>
        <taxon>Cypriniformes</taxon>
        <taxon>Cyprinidae</taxon>
        <taxon>Labeoninae</taxon>
        <taxon>Labeonini</taxon>
        <taxon>Cirrhinus</taxon>
    </lineage>
</organism>
<feature type="non-terminal residue" evidence="1">
    <location>
        <position position="74"/>
    </location>
</feature>
<dbReference type="EMBL" id="JAMKFB020000258">
    <property type="protein sequence ID" value="KAL0151035.1"/>
    <property type="molecule type" value="Genomic_DNA"/>
</dbReference>
<dbReference type="AlphaFoldDB" id="A0ABD0MPY8"/>
<name>A0ABD0MPY8_CIRMR</name>
<sequence length="74" mass="7916">CFKASAPYSGSYRTVAYCGKSQISLITQRGTFGVSALDVESGLYLPCQHQRGGDGKNDANIEETMADGGFDFQV</sequence>
<reference evidence="1 2" key="1">
    <citation type="submission" date="2024-05" db="EMBL/GenBank/DDBJ databases">
        <title>Genome sequencing and assembly of Indian major carp, Cirrhinus mrigala (Hamilton, 1822).</title>
        <authorList>
            <person name="Mohindra V."/>
            <person name="Chowdhury L.M."/>
            <person name="Lal K."/>
            <person name="Jena J.K."/>
        </authorList>
    </citation>
    <scope>NUCLEOTIDE SEQUENCE [LARGE SCALE GENOMIC DNA]</scope>
    <source>
        <strain evidence="1">CM1030</strain>
        <tissue evidence="1">Blood</tissue>
    </source>
</reference>
<protein>
    <submittedName>
        <fullName evidence="1">Uncharacterized protein</fullName>
    </submittedName>
</protein>
<dbReference type="Proteomes" id="UP001529510">
    <property type="component" value="Unassembled WGS sequence"/>
</dbReference>
<gene>
    <name evidence="1" type="ORF">M9458_053548</name>
</gene>
<accession>A0ABD0MPY8</accession>
<evidence type="ECO:0000313" key="2">
    <source>
        <dbReference type="Proteomes" id="UP001529510"/>
    </source>
</evidence>
<feature type="non-terminal residue" evidence="1">
    <location>
        <position position="1"/>
    </location>
</feature>
<evidence type="ECO:0000313" key="1">
    <source>
        <dbReference type="EMBL" id="KAL0151035.1"/>
    </source>
</evidence>